<comment type="similarity">
    <text evidence="1">Belongs to the leucine-binding protein family.</text>
</comment>
<gene>
    <name evidence="6" type="ORF">FHX44_113884</name>
</gene>
<keyword evidence="2 4" id="KW-0732">Signal</keyword>
<dbReference type="PROSITE" id="PS51257">
    <property type="entry name" value="PROKAR_LIPOPROTEIN"/>
    <property type="match status" value="1"/>
</dbReference>
<dbReference type="AlphaFoldDB" id="A0A561SSX6"/>
<name>A0A561SSX6_9PSEU</name>
<evidence type="ECO:0000256" key="2">
    <source>
        <dbReference type="ARBA" id="ARBA00022729"/>
    </source>
</evidence>
<dbReference type="InterPro" id="IPR028081">
    <property type="entry name" value="Leu-bd"/>
</dbReference>
<dbReference type="Gene3D" id="3.40.50.2300">
    <property type="match status" value="2"/>
</dbReference>
<dbReference type="InterPro" id="IPR028082">
    <property type="entry name" value="Peripla_BP_I"/>
</dbReference>
<proteinExistence type="inferred from homology"/>
<keyword evidence="7" id="KW-1185">Reference proteome</keyword>
<dbReference type="SUPFAM" id="SSF53822">
    <property type="entry name" value="Periplasmic binding protein-like I"/>
    <property type="match status" value="1"/>
</dbReference>
<evidence type="ECO:0000313" key="6">
    <source>
        <dbReference type="EMBL" id="TWF77967.1"/>
    </source>
</evidence>
<evidence type="ECO:0000313" key="7">
    <source>
        <dbReference type="Proteomes" id="UP000321261"/>
    </source>
</evidence>
<reference evidence="6 7" key="1">
    <citation type="submission" date="2019-06" db="EMBL/GenBank/DDBJ databases">
        <title>Sequencing the genomes of 1000 actinobacteria strains.</title>
        <authorList>
            <person name="Klenk H.-P."/>
        </authorList>
    </citation>
    <scope>NUCLEOTIDE SEQUENCE [LARGE SCALE GENOMIC DNA]</scope>
    <source>
        <strain evidence="6 7">DSM 45671</strain>
    </source>
</reference>
<dbReference type="RefSeq" id="WP_147257051.1">
    <property type="nucleotide sequence ID" value="NZ_VIWU01000001.1"/>
</dbReference>
<dbReference type="EMBL" id="VIWU01000001">
    <property type="protein sequence ID" value="TWF77967.1"/>
    <property type="molecule type" value="Genomic_DNA"/>
</dbReference>
<comment type="caution">
    <text evidence="6">The sequence shown here is derived from an EMBL/GenBank/DDBJ whole genome shotgun (WGS) entry which is preliminary data.</text>
</comment>
<accession>A0A561SSX6</accession>
<organism evidence="6 7">
    <name type="scientific">Pseudonocardia hierapolitana</name>
    <dbReference type="NCBI Taxonomy" id="1128676"/>
    <lineage>
        <taxon>Bacteria</taxon>
        <taxon>Bacillati</taxon>
        <taxon>Actinomycetota</taxon>
        <taxon>Actinomycetes</taxon>
        <taxon>Pseudonocardiales</taxon>
        <taxon>Pseudonocardiaceae</taxon>
        <taxon>Pseudonocardia</taxon>
    </lineage>
</organism>
<sequence>MTLRRTWRRACVPAAIAVALVLAGCSTRAPEPGAGGGAGEVATDVGVSADTVTLGVLTDTSGPFRNLGTGITQGNQLWADELNARGGVCGRRIALEIADSGYKADTATTVYRQQQPNVLGYLQLLGSPINAALRGNLETDEVTSLALSWSSFILDNPYQIIPGTTYDLEMINGLAYMQQQGLIADGDTLGHIYIGGEYGDNGFLGAQYYAQQHGMTLQPAKIAATDTDMTNIVTGFQGAGVKAILLTTSPAQTASALNAANALGLNVPVLGNNPVFDPATNLAGPAAASVGNLYVVASSVPYSADVPKAKEVQEAFEAKNPDAGKNYGVPYGYAGGLIWEQILVRACENGDLTRKGVHDAFLASQGITTEDLVASELDFSKAGSPPSRSVYIAQADPAQEGGLRQVVPPFTAPEAESYKAPHEQGA</sequence>
<dbReference type="OrthoDB" id="26870at2"/>
<evidence type="ECO:0000256" key="1">
    <source>
        <dbReference type="ARBA" id="ARBA00010062"/>
    </source>
</evidence>
<evidence type="ECO:0000256" key="3">
    <source>
        <dbReference type="SAM" id="MobiDB-lite"/>
    </source>
</evidence>
<evidence type="ECO:0000259" key="5">
    <source>
        <dbReference type="Pfam" id="PF13458"/>
    </source>
</evidence>
<dbReference type="PANTHER" id="PTHR47235:SF1">
    <property type="entry name" value="BLR6548 PROTEIN"/>
    <property type="match status" value="1"/>
</dbReference>
<dbReference type="PANTHER" id="PTHR47235">
    <property type="entry name" value="BLR6548 PROTEIN"/>
    <property type="match status" value="1"/>
</dbReference>
<feature type="region of interest" description="Disordered" evidence="3">
    <location>
        <begin position="400"/>
        <end position="426"/>
    </location>
</feature>
<dbReference type="Pfam" id="PF13458">
    <property type="entry name" value="Peripla_BP_6"/>
    <property type="match status" value="1"/>
</dbReference>
<feature type="chain" id="PRO_5039605278" evidence="4">
    <location>
        <begin position="30"/>
        <end position="426"/>
    </location>
</feature>
<feature type="signal peptide" evidence="4">
    <location>
        <begin position="1"/>
        <end position="29"/>
    </location>
</feature>
<evidence type="ECO:0000256" key="4">
    <source>
        <dbReference type="SAM" id="SignalP"/>
    </source>
</evidence>
<dbReference type="Proteomes" id="UP000321261">
    <property type="component" value="Unassembled WGS sequence"/>
</dbReference>
<feature type="compositionally biased region" description="Basic and acidic residues" evidence="3">
    <location>
        <begin position="416"/>
        <end position="426"/>
    </location>
</feature>
<protein>
    <submittedName>
        <fullName evidence="6">Amino acid/amide ABC transporter substrate-binding protein (HAAT family)</fullName>
    </submittedName>
</protein>
<feature type="domain" description="Leucine-binding protein" evidence="5">
    <location>
        <begin position="51"/>
        <end position="396"/>
    </location>
</feature>